<evidence type="ECO:0000313" key="2">
    <source>
        <dbReference type="Proteomes" id="UP000694556"/>
    </source>
</evidence>
<reference evidence="1" key="2">
    <citation type="submission" date="2025-08" db="UniProtKB">
        <authorList>
            <consortium name="Ensembl"/>
        </authorList>
    </citation>
    <scope>IDENTIFICATION</scope>
</reference>
<reference evidence="1" key="1">
    <citation type="submission" date="2018-09" db="EMBL/GenBank/DDBJ databases">
        <title>Common duck and Muscovy duck high density SNP chip.</title>
        <authorList>
            <person name="Vignal A."/>
            <person name="Thebault N."/>
            <person name="Warren W.C."/>
        </authorList>
    </citation>
    <scope>NUCLEOTIDE SEQUENCE [LARGE SCALE GENOMIC DNA]</scope>
</reference>
<evidence type="ECO:0000313" key="1">
    <source>
        <dbReference type="Ensembl" id="ENSCMMP00000020383.1"/>
    </source>
</evidence>
<dbReference type="AlphaFoldDB" id="A0A8C3CJG3"/>
<proteinExistence type="predicted"/>
<accession>A0A8C3CJG3</accession>
<reference evidence="1" key="3">
    <citation type="submission" date="2025-09" db="UniProtKB">
        <authorList>
            <consortium name="Ensembl"/>
        </authorList>
    </citation>
    <scope>IDENTIFICATION</scope>
</reference>
<sequence length="96" mass="10644">SSPHLLNLLARYSLLTQIAKTFLCKIQELYTLTTLRSHSSYHAALALFHTDMNHMNISHRQNGGRPSRALGGQPQAAMGKTTAFIFMTTRGTETTP</sequence>
<dbReference type="Ensembl" id="ENSCMMT00000022362.1">
    <property type="protein sequence ID" value="ENSCMMP00000020383.1"/>
    <property type="gene ID" value="ENSCMMG00000012832.1"/>
</dbReference>
<keyword evidence="2" id="KW-1185">Reference proteome</keyword>
<name>A0A8C3CJG3_CAIMO</name>
<dbReference type="Proteomes" id="UP000694556">
    <property type="component" value="Chromosome 11"/>
</dbReference>
<organism evidence="1 2">
    <name type="scientific">Cairina moschata</name>
    <name type="common">Muscovy duck</name>
    <dbReference type="NCBI Taxonomy" id="8855"/>
    <lineage>
        <taxon>Eukaryota</taxon>
        <taxon>Metazoa</taxon>
        <taxon>Chordata</taxon>
        <taxon>Craniata</taxon>
        <taxon>Vertebrata</taxon>
        <taxon>Euteleostomi</taxon>
        <taxon>Archelosauria</taxon>
        <taxon>Archosauria</taxon>
        <taxon>Dinosauria</taxon>
        <taxon>Saurischia</taxon>
        <taxon>Theropoda</taxon>
        <taxon>Coelurosauria</taxon>
        <taxon>Aves</taxon>
        <taxon>Neognathae</taxon>
        <taxon>Galloanserae</taxon>
        <taxon>Anseriformes</taxon>
        <taxon>Anatidae</taxon>
        <taxon>Anatinae</taxon>
        <taxon>Cairina</taxon>
    </lineage>
</organism>
<protein>
    <submittedName>
        <fullName evidence="1">Uncharacterized protein</fullName>
    </submittedName>
</protein>